<name>A0A076EKV7_RHOOP</name>
<dbReference type="GO" id="GO:0003824">
    <property type="term" value="F:catalytic activity"/>
    <property type="evidence" value="ECO:0007669"/>
    <property type="project" value="UniProtKB-ARBA"/>
</dbReference>
<dbReference type="Gene3D" id="3.90.226.10">
    <property type="entry name" value="2-enoyl-CoA Hydratase, Chain A, domain 1"/>
    <property type="match status" value="1"/>
</dbReference>
<dbReference type="InterPro" id="IPR029045">
    <property type="entry name" value="ClpP/crotonase-like_dom_sf"/>
</dbReference>
<dbReference type="AlphaFoldDB" id="A0A076EKV7"/>
<dbReference type="Proteomes" id="UP000028488">
    <property type="component" value="Chromosome"/>
</dbReference>
<evidence type="ECO:0000313" key="1">
    <source>
        <dbReference type="EMBL" id="AII04069.1"/>
    </source>
</evidence>
<dbReference type="PANTHER" id="PTHR11941:SF54">
    <property type="entry name" value="ENOYL-COA HYDRATASE, MITOCHONDRIAL"/>
    <property type="match status" value="1"/>
</dbReference>
<dbReference type="GO" id="GO:0006635">
    <property type="term" value="P:fatty acid beta-oxidation"/>
    <property type="evidence" value="ECO:0007669"/>
    <property type="project" value="TreeGrafter"/>
</dbReference>
<dbReference type="Pfam" id="PF00378">
    <property type="entry name" value="ECH_1"/>
    <property type="match status" value="1"/>
</dbReference>
<protein>
    <submittedName>
        <fullName evidence="1">Crotonase</fullName>
    </submittedName>
</protein>
<dbReference type="InterPro" id="IPR001753">
    <property type="entry name" value="Enoyl-CoA_hydra/iso"/>
</dbReference>
<reference evidence="1 2" key="1">
    <citation type="submission" date="2014-07" db="EMBL/GenBank/DDBJ databases">
        <title>Genome Sequence of Rhodococcus opacus Strain R7, a Biodegrader of Mono- and Polycyclic Aromatic Hydrocarbons.</title>
        <authorList>
            <person name="Di Gennaro P."/>
            <person name="Zampolli J."/>
            <person name="Presti I."/>
            <person name="Cappelletti M."/>
            <person name="D'Ursi P."/>
            <person name="Orro A."/>
            <person name="Mezzelani A."/>
            <person name="Milanesi L."/>
        </authorList>
    </citation>
    <scope>NUCLEOTIDE SEQUENCE [LARGE SCALE GENOMIC DNA]</scope>
    <source>
        <strain evidence="1 2">R7</strain>
    </source>
</reference>
<dbReference type="CDD" id="cd06558">
    <property type="entry name" value="crotonase-like"/>
    <property type="match status" value="1"/>
</dbReference>
<dbReference type="EMBL" id="CP008947">
    <property type="protein sequence ID" value="AII04069.1"/>
    <property type="molecule type" value="Genomic_DNA"/>
</dbReference>
<dbReference type="RefSeq" id="WP_037227650.1">
    <property type="nucleotide sequence ID" value="NZ_CP008947.1"/>
</dbReference>
<gene>
    <name evidence="1" type="ORF">EP51_05415</name>
</gene>
<proteinExistence type="predicted"/>
<accession>A0A076EKV7</accession>
<evidence type="ECO:0000313" key="2">
    <source>
        <dbReference type="Proteomes" id="UP000028488"/>
    </source>
</evidence>
<dbReference type="PANTHER" id="PTHR11941">
    <property type="entry name" value="ENOYL-COA HYDRATASE-RELATED"/>
    <property type="match status" value="1"/>
</dbReference>
<dbReference type="SUPFAM" id="SSF52096">
    <property type="entry name" value="ClpP/crotonase"/>
    <property type="match status" value="1"/>
</dbReference>
<sequence length="254" mass="27478">MTEHILISQPEPGIALVELARGKVNAIDHRMYGELAEAFDRLSDDPTVNVAVLTGRGHVFCAGNDLNDFRTMDTTSGELQMRNVRRAMFNLIDCSIPVIAAVNGPALGSGFGLTASCDLVVASAKATFGLPEMNVGVLGGGRFTARMLPQQAMRRLFFTAEAVDAHTLERWGAPIEVVPHDVLMTTALTRARSIASKSRYALTLAKQSLNGCEGMDLKRGYELEQTFTVRLSEHPDSKTAVEARMAALTNGKNI</sequence>
<dbReference type="eggNOG" id="COG1024">
    <property type="taxonomic scope" value="Bacteria"/>
</dbReference>
<organism evidence="1 2">
    <name type="scientific">Rhodococcus opacus</name>
    <name type="common">Nocardia opaca</name>
    <dbReference type="NCBI Taxonomy" id="37919"/>
    <lineage>
        <taxon>Bacteria</taxon>
        <taxon>Bacillati</taxon>
        <taxon>Actinomycetota</taxon>
        <taxon>Actinomycetes</taxon>
        <taxon>Mycobacteriales</taxon>
        <taxon>Nocardiaceae</taxon>
        <taxon>Rhodococcus</taxon>
    </lineage>
</organism>